<dbReference type="GO" id="GO:0005886">
    <property type="term" value="C:plasma membrane"/>
    <property type="evidence" value="ECO:0007669"/>
    <property type="project" value="TreeGrafter"/>
</dbReference>
<evidence type="ECO:0000256" key="3">
    <source>
        <dbReference type="ARBA" id="ARBA00022737"/>
    </source>
</evidence>
<evidence type="ECO:0000313" key="8">
    <source>
        <dbReference type="Proteomes" id="UP000001307"/>
    </source>
</evidence>
<feature type="region of interest" description="Disordered" evidence="4">
    <location>
        <begin position="128"/>
        <end position="167"/>
    </location>
</feature>
<dbReference type="FunFam" id="2.30.42.10:FF:000017">
    <property type="entry name" value="Amyloid beta A4 protein-binding family A member 1"/>
    <property type="match status" value="1"/>
</dbReference>
<protein>
    <submittedName>
        <fullName evidence="7">Uncharacterized protein</fullName>
    </submittedName>
</protein>
<dbReference type="FunFam" id="2.30.42.10:FF:000007">
    <property type="entry name" value="Amyloid beta A4 protein-binding family A member"/>
    <property type="match status" value="1"/>
</dbReference>
<dbReference type="PROSITE" id="PS50106">
    <property type="entry name" value="PDZ"/>
    <property type="match status" value="2"/>
</dbReference>
<dbReference type="SUPFAM" id="SSF50156">
    <property type="entry name" value="PDZ domain-like"/>
    <property type="match status" value="2"/>
</dbReference>
<dbReference type="InParanoid" id="E4XM80"/>
<dbReference type="GO" id="GO:0043197">
    <property type="term" value="C:dendritic spine"/>
    <property type="evidence" value="ECO:0007669"/>
    <property type="project" value="TreeGrafter"/>
</dbReference>
<feature type="region of interest" description="Disordered" evidence="4">
    <location>
        <begin position="1"/>
        <end position="28"/>
    </location>
</feature>
<dbReference type="InterPro" id="IPR036034">
    <property type="entry name" value="PDZ_sf"/>
</dbReference>
<dbReference type="Pfam" id="PF00640">
    <property type="entry name" value="PID"/>
    <property type="match status" value="1"/>
</dbReference>
<feature type="compositionally biased region" description="Polar residues" evidence="4">
    <location>
        <begin position="252"/>
        <end position="277"/>
    </location>
</feature>
<evidence type="ECO:0000259" key="5">
    <source>
        <dbReference type="PROSITE" id="PS01179"/>
    </source>
</evidence>
<dbReference type="PANTHER" id="PTHR12345:SF16">
    <property type="entry name" value="X11L, ISOFORM F-RELATED"/>
    <property type="match status" value="1"/>
</dbReference>
<dbReference type="Gene3D" id="2.30.29.30">
    <property type="entry name" value="Pleckstrin-homology domain (PH domain)/Phosphotyrosine-binding domain (PTB)"/>
    <property type="match status" value="1"/>
</dbReference>
<dbReference type="PANTHER" id="PTHR12345">
    <property type="entry name" value="SYNTENIN RELATED"/>
    <property type="match status" value="1"/>
</dbReference>
<feature type="compositionally biased region" description="Basic and acidic residues" evidence="4">
    <location>
        <begin position="86"/>
        <end position="106"/>
    </location>
</feature>
<dbReference type="SMART" id="SM00462">
    <property type="entry name" value="PTB"/>
    <property type="match status" value="1"/>
</dbReference>
<sequence length="840" mass="93735">MEVVEEVEIENQESDLRQQEFGNDKSSMDDLHSCAIKIEQSPSSLPNEEYFANSCDAGKANELEESSSVEASFSKLMLAEQPLETSTRDVQQDLTTDKPDNSELQKQDQQVGFQTALTGAATISNNNCMNSSALQSPFPPPSQVSQEDQMNKSSKLNPDSMPFCPQMLPPQLAQQQALYQQQLIQALQMQSQFHSQFRPINGFPRLPSQLMSQNIQQMQSMHHQIPPNVVGEVTANSPIDPSIPPPPHRLWNSPNTRPSGSGFQVPQQQKFQSNGPQHPQIPTPYHQQNRTPMNGSNNPNQRHFQRPIPDIPPPLPTQEQLDIMHHQMQKRPIKQLHHHSSQNPNQIAPHQPIEAQHEPENFQHQHQSSDEDRQRALESNQKYEALFKALGEQSGKQRHQEDIEPHHLNPQEQADDCPWQRARGSKPNQAQPFHTPNSPDFSPESSNHHIQSQKLPPPPIQERIIPQVPGPCDPEDLVDGVLFSSNYLGSTQLKVDKNSTKTARMMQAQEAMTRVKAPAGESQPSVEVDLFASTSKIKILNAKTQEVIMEHPLRSISYIADIGDILVLIAKRKDVEESELHRPVSDTGKPQQRVVCHVLQSAEAEMMSSALGQCFQLAFQLFLQINGIPPPSETEAVQEIAEVYHDDLVHYSKSENAKEIWIEKKRGESLGVALVESGWGSILPTVILANIQHSSPAERSGKLNIGDQIMSVNGTSLVGLPLSTVHQVIKGVKPERCVRLNMVSCPPVVTVIIKRPDLRHQLGFSVQNGIICSLMRGGIAEKGGVRVGHRIIEINDESVVATQHDKIVRLLVTSVGEIHMKTMPAAMFRLLTGQDQPLYL</sequence>
<evidence type="ECO:0000313" key="7">
    <source>
        <dbReference type="EMBL" id="CBY11087.1"/>
    </source>
</evidence>
<gene>
    <name evidence="7" type="ORF">GSOID_T00014830001</name>
</gene>
<evidence type="ECO:0000256" key="4">
    <source>
        <dbReference type="SAM" id="MobiDB-lite"/>
    </source>
</evidence>
<keyword evidence="3" id="KW-0677">Repeat</keyword>
<dbReference type="SMART" id="SM00228">
    <property type="entry name" value="PDZ"/>
    <property type="match status" value="2"/>
</dbReference>
<evidence type="ECO:0000259" key="6">
    <source>
        <dbReference type="PROSITE" id="PS50106"/>
    </source>
</evidence>
<dbReference type="InterPro" id="IPR051230">
    <property type="entry name" value="APP-Binding"/>
</dbReference>
<evidence type="ECO:0000256" key="2">
    <source>
        <dbReference type="ARBA" id="ARBA00022553"/>
    </source>
</evidence>
<dbReference type="GO" id="GO:0007268">
    <property type="term" value="P:chemical synaptic transmission"/>
    <property type="evidence" value="ECO:0007669"/>
    <property type="project" value="TreeGrafter"/>
</dbReference>
<dbReference type="PROSITE" id="PS01179">
    <property type="entry name" value="PID"/>
    <property type="match status" value="1"/>
</dbReference>
<dbReference type="EMBL" id="FN653074">
    <property type="protein sequence ID" value="CBY11087.1"/>
    <property type="molecule type" value="Genomic_DNA"/>
</dbReference>
<keyword evidence="8" id="KW-1185">Reference proteome</keyword>
<keyword evidence="2" id="KW-0597">Phosphoprotein</keyword>
<reference evidence="7" key="1">
    <citation type="journal article" date="2010" name="Science">
        <title>Plasticity of animal genome architecture unmasked by rapid evolution of a pelagic tunicate.</title>
        <authorList>
            <person name="Denoeud F."/>
            <person name="Henriet S."/>
            <person name="Mungpakdee S."/>
            <person name="Aury J.M."/>
            <person name="Da Silva C."/>
            <person name="Brinkmann H."/>
            <person name="Mikhaleva J."/>
            <person name="Olsen L.C."/>
            <person name="Jubin C."/>
            <person name="Canestro C."/>
            <person name="Bouquet J.M."/>
            <person name="Danks G."/>
            <person name="Poulain J."/>
            <person name="Campsteijn C."/>
            <person name="Adamski M."/>
            <person name="Cross I."/>
            <person name="Yadetie F."/>
            <person name="Muffato M."/>
            <person name="Louis A."/>
            <person name="Butcher S."/>
            <person name="Tsagkogeorga G."/>
            <person name="Konrad A."/>
            <person name="Singh S."/>
            <person name="Jensen M.F."/>
            <person name="Cong E.H."/>
            <person name="Eikeseth-Otteraa H."/>
            <person name="Noel B."/>
            <person name="Anthouard V."/>
            <person name="Porcel B.M."/>
            <person name="Kachouri-Lafond R."/>
            <person name="Nishino A."/>
            <person name="Ugolini M."/>
            <person name="Chourrout P."/>
            <person name="Nishida H."/>
            <person name="Aasland R."/>
            <person name="Huzurbazar S."/>
            <person name="Westhof E."/>
            <person name="Delsuc F."/>
            <person name="Lehrach H."/>
            <person name="Reinhardt R."/>
            <person name="Weissenbach J."/>
            <person name="Roy S.W."/>
            <person name="Artiguenave F."/>
            <person name="Postlethwait J.H."/>
            <person name="Manak J.R."/>
            <person name="Thompson E.M."/>
            <person name="Jaillon O."/>
            <person name="Du Pasquier L."/>
            <person name="Boudinot P."/>
            <person name="Liberles D.A."/>
            <person name="Volff J.N."/>
            <person name="Philippe H."/>
            <person name="Lenhard B."/>
            <person name="Roest Crollius H."/>
            <person name="Wincker P."/>
            <person name="Chourrout D."/>
        </authorList>
    </citation>
    <scope>NUCLEOTIDE SEQUENCE [LARGE SCALE GENOMIC DNA]</scope>
</reference>
<feature type="region of interest" description="Disordered" evidence="4">
    <location>
        <begin position="392"/>
        <end position="456"/>
    </location>
</feature>
<proteinExistence type="predicted"/>
<dbReference type="Proteomes" id="UP000001307">
    <property type="component" value="Unassembled WGS sequence"/>
</dbReference>
<accession>E4XM80</accession>
<feature type="compositionally biased region" description="Polar residues" evidence="4">
    <location>
        <begin position="426"/>
        <end position="454"/>
    </location>
</feature>
<dbReference type="InterPro" id="IPR011993">
    <property type="entry name" value="PH-like_dom_sf"/>
</dbReference>
<dbReference type="GO" id="GO:0005737">
    <property type="term" value="C:cytoplasm"/>
    <property type="evidence" value="ECO:0007669"/>
    <property type="project" value="TreeGrafter"/>
</dbReference>
<dbReference type="Gene3D" id="2.30.42.10">
    <property type="match status" value="2"/>
</dbReference>
<feature type="domain" description="PDZ" evidence="6">
    <location>
        <begin position="659"/>
        <end position="744"/>
    </location>
</feature>
<feature type="compositionally biased region" description="Acidic residues" evidence="4">
    <location>
        <begin position="1"/>
        <end position="13"/>
    </location>
</feature>
<dbReference type="CDD" id="cd06793">
    <property type="entry name" value="PDZ2_APBA1_3-like"/>
    <property type="match status" value="1"/>
</dbReference>
<dbReference type="InterPro" id="IPR001478">
    <property type="entry name" value="PDZ"/>
</dbReference>
<feature type="compositionally biased region" description="Basic residues" evidence="4">
    <location>
        <begin position="327"/>
        <end position="340"/>
    </location>
</feature>
<feature type="compositionally biased region" description="Polar residues" evidence="4">
    <location>
        <begin position="285"/>
        <end position="302"/>
    </location>
</feature>
<dbReference type="Pfam" id="PF00595">
    <property type="entry name" value="PDZ"/>
    <property type="match status" value="2"/>
</dbReference>
<name>E4XM80_OIKDI</name>
<dbReference type="InterPro" id="IPR006020">
    <property type="entry name" value="PTB/PI_dom"/>
</dbReference>
<evidence type="ECO:0000256" key="1">
    <source>
        <dbReference type="ARBA" id="ARBA00022448"/>
    </source>
</evidence>
<dbReference type="CDD" id="cd01208">
    <property type="entry name" value="PTB_X11"/>
    <property type="match status" value="1"/>
</dbReference>
<feature type="compositionally biased region" description="Basic and acidic residues" evidence="4">
    <location>
        <begin position="398"/>
        <end position="409"/>
    </location>
</feature>
<feature type="domain" description="PID" evidence="5">
    <location>
        <begin position="479"/>
        <end position="624"/>
    </location>
</feature>
<dbReference type="OrthoDB" id="5987010at2759"/>
<dbReference type="AlphaFoldDB" id="E4XM80"/>
<feature type="compositionally biased region" description="Basic and acidic residues" evidence="4">
    <location>
        <begin position="14"/>
        <end position="28"/>
    </location>
</feature>
<organism evidence="7">
    <name type="scientific">Oikopleura dioica</name>
    <name type="common">Tunicate</name>
    <dbReference type="NCBI Taxonomy" id="34765"/>
    <lineage>
        <taxon>Eukaryota</taxon>
        <taxon>Metazoa</taxon>
        <taxon>Chordata</taxon>
        <taxon>Tunicata</taxon>
        <taxon>Appendicularia</taxon>
        <taxon>Copelata</taxon>
        <taxon>Oikopleuridae</taxon>
        <taxon>Oikopleura</taxon>
    </lineage>
</organism>
<dbReference type="CDD" id="cd06720">
    <property type="entry name" value="PDZ1_APBA1_3-like"/>
    <property type="match status" value="1"/>
</dbReference>
<feature type="region of interest" description="Disordered" evidence="4">
    <location>
        <begin position="82"/>
        <end position="109"/>
    </location>
</feature>
<keyword evidence="1" id="KW-0813">Transport</keyword>
<feature type="domain" description="PDZ" evidence="6">
    <location>
        <begin position="750"/>
        <end position="826"/>
    </location>
</feature>
<feature type="compositionally biased region" description="Polar residues" evidence="4">
    <location>
        <begin position="147"/>
        <end position="157"/>
    </location>
</feature>
<feature type="region of interest" description="Disordered" evidence="4">
    <location>
        <begin position="247"/>
        <end position="348"/>
    </location>
</feature>
<dbReference type="SUPFAM" id="SSF50729">
    <property type="entry name" value="PH domain-like"/>
    <property type="match status" value="1"/>
</dbReference>